<gene>
    <name evidence="3" type="ORF">CSLFYP84_01171</name>
</gene>
<feature type="domain" description="Lysozyme inhibitor LprI-like N-terminal" evidence="2">
    <location>
        <begin position="199"/>
        <end position="289"/>
    </location>
</feature>
<sequence>MKNRGVIIAIILILIMGAGVTAGTKRFISDKTSGSPMPVLEEQASPSSGQGMESMPVAAAGITTFSADGEAGAGDSGEGTGTKTEAGQTFSAADTKEKDGSQTEGAADRIYYSRRSDTAGETEQTAAAVSEELNQAAAPAAGSSLPGESSAEMKSSVVISPLTGVNESDAVIADNSKTLEGYRKKLSEIDSLVQNMQSAEAGSNTDSLKNVADYEYRLWDTELNRIYQSLLEGMTEEESEALRAEEREWIRTRDLAAKKAAAKYGGGTMESLEYTASLSASTRSRAYELLDSYGDYLEQEED</sequence>
<name>A0A6N3BUM9_CLOSY</name>
<organism evidence="3">
    <name type="scientific">Clostridium symbiosum</name>
    <name type="common">Bacteroides symbiosus</name>
    <dbReference type="NCBI Taxonomy" id="1512"/>
    <lineage>
        <taxon>Bacteria</taxon>
        <taxon>Bacillati</taxon>
        <taxon>Bacillota</taxon>
        <taxon>Clostridia</taxon>
        <taxon>Lachnospirales</taxon>
        <taxon>Lachnospiraceae</taxon>
        <taxon>Otoolea</taxon>
    </lineage>
</organism>
<evidence type="ECO:0000259" key="2">
    <source>
        <dbReference type="Pfam" id="PF07007"/>
    </source>
</evidence>
<dbReference type="RefSeq" id="WP_003504105.1">
    <property type="nucleotide sequence ID" value="NZ_CACRUA010000016.1"/>
</dbReference>
<dbReference type="AlphaFoldDB" id="A0A6N3BUM9"/>
<evidence type="ECO:0000313" key="3">
    <source>
        <dbReference type="EMBL" id="VYU04283.1"/>
    </source>
</evidence>
<dbReference type="InterPro" id="IPR009739">
    <property type="entry name" value="LprI-like_N"/>
</dbReference>
<dbReference type="PANTHER" id="PTHR39176:SF1">
    <property type="entry name" value="PERIPLASMIC PROTEIN"/>
    <property type="match status" value="1"/>
</dbReference>
<feature type="compositionally biased region" description="Gly residues" evidence="1">
    <location>
        <begin position="71"/>
        <end position="80"/>
    </location>
</feature>
<protein>
    <recommendedName>
        <fullName evidence="2">Lysozyme inhibitor LprI-like N-terminal domain-containing protein</fullName>
    </recommendedName>
</protein>
<accession>A0A6N3BUM9</accession>
<dbReference type="EMBL" id="CACRUA010000016">
    <property type="protein sequence ID" value="VYU04283.1"/>
    <property type="molecule type" value="Genomic_DNA"/>
</dbReference>
<feature type="compositionally biased region" description="Polar residues" evidence="1">
    <location>
        <begin position="83"/>
        <end position="92"/>
    </location>
</feature>
<reference evidence="3" key="1">
    <citation type="submission" date="2019-11" db="EMBL/GenBank/DDBJ databases">
        <authorList>
            <person name="Feng L."/>
        </authorList>
    </citation>
    <scope>NUCLEOTIDE SEQUENCE</scope>
    <source>
        <strain evidence="3">CsymbiosumLFYP84</strain>
    </source>
</reference>
<feature type="region of interest" description="Disordered" evidence="1">
    <location>
        <begin position="30"/>
        <end position="123"/>
    </location>
</feature>
<dbReference type="Gene3D" id="1.20.1270.180">
    <property type="match status" value="1"/>
</dbReference>
<dbReference type="Pfam" id="PF07007">
    <property type="entry name" value="LprI"/>
    <property type="match status" value="1"/>
</dbReference>
<evidence type="ECO:0000256" key="1">
    <source>
        <dbReference type="SAM" id="MobiDB-lite"/>
    </source>
</evidence>
<dbReference type="PANTHER" id="PTHR39176">
    <property type="entry name" value="PERIPLASMIC PROTEIN-RELATED"/>
    <property type="match status" value="1"/>
</dbReference>
<proteinExistence type="predicted"/>